<dbReference type="AlphaFoldDB" id="A0A5N0V2Q6"/>
<comment type="caution">
    <text evidence="1">The sequence shown here is derived from an EMBL/GenBank/DDBJ whole genome shotgun (WGS) entry which is preliminary data.</text>
</comment>
<protein>
    <recommendedName>
        <fullName evidence="3">DUF2867 domain-containing protein</fullName>
    </recommendedName>
</protein>
<gene>
    <name evidence="1" type="ORF">FPZ12_022130</name>
</gene>
<evidence type="ECO:0008006" key="3">
    <source>
        <dbReference type="Google" id="ProtNLM"/>
    </source>
</evidence>
<evidence type="ECO:0000313" key="1">
    <source>
        <dbReference type="EMBL" id="KAA9158758.1"/>
    </source>
</evidence>
<organism evidence="1 2">
    <name type="scientific">Amycolatopsis acidicola</name>
    <dbReference type="NCBI Taxonomy" id="2596893"/>
    <lineage>
        <taxon>Bacteria</taxon>
        <taxon>Bacillati</taxon>
        <taxon>Actinomycetota</taxon>
        <taxon>Actinomycetes</taxon>
        <taxon>Pseudonocardiales</taxon>
        <taxon>Pseudonocardiaceae</taxon>
        <taxon>Amycolatopsis</taxon>
    </lineage>
</organism>
<accession>A0A5N0V2Q6</accession>
<proteinExistence type="predicted"/>
<sequence>MDSRDSALLDVFTPWYDFALTEHLFVPASPAATYGSVAALRSAGWRAPPLATLSWVRGEPVRLRPDAAVPAFEEILLGGPWRVLGERPGQELVLGAAGRFWTRIPHWHRVSRAEFVTYARPRSGTIAVALSVRPAPAHGSLLTFETRWTVVDPVARHWAEWCWATIKPSARVIARQVLHAVHSAAART</sequence>
<dbReference type="RefSeq" id="WP_144752207.1">
    <property type="nucleotide sequence ID" value="NZ_VMNW02000033.1"/>
</dbReference>
<reference evidence="1" key="1">
    <citation type="submission" date="2019-09" db="EMBL/GenBank/DDBJ databases">
        <authorList>
            <person name="Teo W.F.A."/>
            <person name="Duangmal K."/>
        </authorList>
    </citation>
    <scope>NUCLEOTIDE SEQUENCE [LARGE SCALE GENOMIC DNA]</scope>
    <source>
        <strain evidence="1">K81G1</strain>
    </source>
</reference>
<dbReference type="OrthoDB" id="5464833at2"/>
<dbReference type="Proteomes" id="UP000319769">
    <property type="component" value="Unassembled WGS sequence"/>
</dbReference>
<keyword evidence="2" id="KW-1185">Reference proteome</keyword>
<dbReference type="EMBL" id="VMNW02000033">
    <property type="protein sequence ID" value="KAA9158758.1"/>
    <property type="molecule type" value="Genomic_DNA"/>
</dbReference>
<evidence type="ECO:0000313" key="2">
    <source>
        <dbReference type="Proteomes" id="UP000319769"/>
    </source>
</evidence>
<name>A0A5N0V2Q6_9PSEU</name>